<keyword evidence="5" id="KW-0479">Metal-binding</keyword>
<keyword evidence="4" id="KW-0812">Transmembrane</keyword>
<sequence length="298" mass="32220">MQRRRPRRCTLCGRIINFTAGIDSHIAQDHRGAVSCETCGEVKWLNKQLSKFWPSVAEAASAVMKESVEPLLEDCCPPGITSLKFSKLTLCTVAPKIEEIQVQSLKKGQIIMDIGFRWGGDPSIILGVEAALIASIPIQLKELQIVTMVHVIFQLAEDIPCISAAVVALLILSEAVSAVIKESVEPLLEEYCPPGITSLKFSKLTLGTVAPKIEEIRVQSLEKGQIIMDFVFPWGGDPSIMLDVEAALVAFIPIQVVEGASSFYCGSCISAELAVVGSLTAIPGLSYMIDDIVASNYN</sequence>
<keyword evidence="3" id="KW-0813">Transport</keyword>
<comment type="subcellular location">
    <subcellularLocation>
        <location evidence="1">Membrane</location>
        <topology evidence="1">Single-pass membrane protein</topology>
    </subcellularLocation>
</comment>
<dbReference type="GO" id="GO:0005783">
    <property type="term" value="C:endoplasmic reticulum"/>
    <property type="evidence" value="ECO:0007669"/>
    <property type="project" value="TreeGrafter"/>
</dbReference>
<dbReference type="EMBL" id="AWWV01010537">
    <property type="protein sequence ID" value="OMO78623.1"/>
    <property type="molecule type" value="Genomic_DNA"/>
</dbReference>
<dbReference type="GO" id="GO:0006869">
    <property type="term" value="P:lipid transport"/>
    <property type="evidence" value="ECO:0007669"/>
    <property type="project" value="UniProtKB-KW"/>
</dbReference>
<evidence type="ECO:0000256" key="2">
    <source>
        <dbReference type="ARBA" id="ARBA00006996"/>
    </source>
</evidence>
<keyword evidence="11" id="KW-0472">Membrane</keyword>
<evidence type="ECO:0000256" key="1">
    <source>
        <dbReference type="ARBA" id="ARBA00004167"/>
    </source>
</evidence>
<dbReference type="PANTHER" id="PTHR10774:SF190">
    <property type="entry name" value="C2 CALCIUM_LIPID-BINDING ENDONUCLEASE_EXONUCLEASE_PHOSPHATASE-RELATED"/>
    <property type="match status" value="1"/>
</dbReference>
<evidence type="ECO:0000256" key="7">
    <source>
        <dbReference type="ARBA" id="ARBA00022837"/>
    </source>
</evidence>
<name>A0A1R3I7Q6_COCAP</name>
<dbReference type="CDD" id="cd21677">
    <property type="entry name" value="SMP_SYT"/>
    <property type="match status" value="1"/>
</dbReference>
<dbReference type="InterPro" id="IPR045050">
    <property type="entry name" value="Synaptotagmin_plant"/>
</dbReference>
<evidence type="ECO:0000313" key="13">
    <source>
        <dbReference type="EMBL" id="OMO78623.1"/>
    </source>
</evidence>
<evidence type="ECO:0000256" key="3">
    <source>
        <dbReference type="ARBA" id="ARBA00022448"/>
    </source>
</evidence>
<dbReference type="GO" id="GO:0046872">
    <property type="term" value="F:metal ion binding"/>
    <property type="evidence" value="ECO:0007669"/>
    <property type="project" value="UniProtKB-KW"/>
</dbReference>
<keyword evidence="6" id="KW-0677">Repeat</keyword>
<dbReference type="InterPro" id="IPR031468">
    <property type="entry name" value="SMP_LBD"/>
</dbReference>
<keyword evidence="9" id="KW-0445">Lipid transport</keyword>
<dbReference type="Pfam" id="PF17047">
    <property type="entry name" value="SMP_LBD"/>
    <property type="match status" value="1"/>
</dbReference>
<dbReference type="Gramene" id="OMO78623">
    <property type="protein sequence ID" value="OMO78623"/>
    <property type="gene ID" value="CCACVL1_14245"/>
</dbReference>
<dbReference type="PROSITE" id="PS00028">
    <property type="entry name" value="ZINC_FINGER_C2H2_1"/>
    <property type="match status" value="1"/>
</dbReference>
<dbReference type="GO" id="GO:0016020">
    <property type="term" value="C:membrane"/>
    <property type="evidence" value="ECO:0007669"/>
    <property type="project" value="UniProtKB-SubCell"/>
</dbReference>
<keyword evidence="10" id="KW-0446">Lipid-binding</keyword>
<comment type="caution">
    <text evidence="13">The sequence shown here is derived from an EMBL/GenBank/DDBJ whole genome shotgun (WGS) entry which is preliminary data.</text>
</comment>
<evidence type="ECO:0000256" key="8">
    <source>
        <dbReference type="ARBA" id="ARBA00022989"/>
    </source>
</evidence>
<accession>A0A1R3I7Q6</accession>
<comment type="similarity">
    <text evidence="2">Belongs to the synaptotagmin family.</text>
</comment>
<dbReference type="PANTHER" id="PTHR10774">
    <property type="entry name" value="EXTENDED SYNAPTOTAGMIN-RELATED"/>
    <property type="match status" value="1"/>
</dbReference>
<feature type="domain" description="SMP-LTD" evidence="12">
    <location>
        <begin position="38"/>
        <end position="219"/>
    </location>
</feature>
<evidence type="ECO:0000256" key="4">
    <source>
        <dbReference type="ARBA" id="ARBA00022692"/>
    </source>
</evidence>
<organism evidence="13 14">
    <name type="scientific">Corchorus capsularis</name>
    <name type="common">Jute</name>
    <dbReference type="NCBI Taxonomy" id="210143"/>
    <lineage>
        <taxon>Eukaryota</taxon>
        <taxon>Viridiplantae</taxon>
        <taxon>Streptophyta</taxon>
        <taxon>Embryophyta</taxon>
        <taxon>Tracheophyta</taxon>
        <taxon>Spermatophyta</taxon>
        <taxon>Magnoliopsida</taxon>
        <taxon>eudicotyledons</taxon>
        <taxon>Gunneridae</taxon>
        <taxon>Pentapetalae</taxon>
        <taxon>rosids</taxon>
        <taxon>malvids</taxon>
        <taxon>Malvales</taxon>
        <taxon>Malvaceae</taxon>
        <taxon>Grewioideae</taxon>
        <taxon>Apeibeae</taxon>
        <taxon>Corchorus</taxon>
    </lineage>
</organism>
<reference evidence="13 14" key="1">
    <citation type="submission" date="2013-09" db="EMBL/GenBank/DDBJ databases">
        <title>Corchorus capsularis genome sequencing.</title>
        <authorList>
            <person name="Alam M."/>
            <person name="Haque M.S."/>
            <person name="Islam M.S."/>
            <person name="Emdad E.M."/>
            <person name="Islam M.M."/>
            <person name="Ahmed B."/>
            <person name="Halim A."/>
            <person name="Hossen Q.M.M."/>
            <person name="Hossain M.Z."/>
            <person name="Ahmed R."/>
            <person name="Khan M.M."/>
            <person name="Islam R."/>
            <person name="Rashid M.M."/>
            <person name="Khan S.A."/>
            <person name="Rahman M.S."/>
            <person name="Alam M."/>
        </authorList>
    </citation>
    <scope>NUCLEOTIDE SEQUENCE [LARGE SCALE GENOMIC DNA]</scope>
    <source>
        <strain evidence="14">cv. CVL-1</strain>
        <tissue evidence="13">Whole seedling</tissue>
    </source>
</reference>
<dbReference type="GO" id="GO:0008289">
    <property type="term" value="F:lipid binding"/>
    <property type="evidence" value="ECO:0007669"/>
    <property type="project" value="UniProtKB-KW"/>
</dbReference>
<keyword evidence="7" id="KW-0106">Calcium</keyword>
<evidence type="ECO:0000313" key="14">
    <source>
        <dbReference type="Proteomes" id="UP000188268"/>
    </source>
</evidence>
<evidence type="ECO:0000256" key="5">
    <source>
        <dbReference type="ARBA" id="ARBA00022723"/>
    </source>
</evidence>
<gene>
    <name evidence="13" type="ORF">CCACVL1_14245</name>
</gene>
<dbReference type="InterPro" id="IPR013087">
    <property type="entry name" value="Znf_C2H2_type"/>
</dbReference>
<keyword evidence="8" id="KW-1133">Transmembrane helix</keyword>
<evidence type="ECO:0000256" key="6">
    <source>
        <dbReference type="ARBA" id="ARBA00022737"/>
    </source>
</evidence>
<dbReference type="PROSITE" id="PS51847">
    <property type="entry name" value="SMP"/>
    <property type="match status" value="1"/>
</dbReference>
<dbReference type="AlphaFoldDB" id="A0A1R3I7Q6"/>
<dbReference type="STRING" id="210143.A0A1R3I7Q6"/>
<protein>
    <recommendedName>
        <fullName evidence="12">SMP-LTD domain-containing protein</fullName>
    </recommendedName>
</protein>
<dbReference type="Proteomes" id="UP000188268">
    <property type="component" value="Unassembled WGS sequence"/>
</dbReference>
<evidence type="ECO:0000256" key="9">
    <source>
        <dbReference type="ARBA" id="ARBA00023055"/>
    </source>
</evidence>
<dbReference type="OrthoDB" id="67700at2759"/>
<keyword evidence="14" id="KW-1185">Reference proteome</keyword>
<evidence type="ECO:0000256" key="11">
    <source>
        <dbReference type="ARBA" id="ARBA00023136"/>
    </source>
</evidence>
<evidence type="ECO:0000259" key="12">
    <source>
        <dbReference type="PROSITE" id="PS51847"/>
    </source>
</evidence>
<dbReference type="InterPro" id="IPR039010">
    <property type="entry name" value="Synaptotagmin_SMP"/>
</dbReference>
<proteinExistence type="inferred from homology"/>
<evidence type="ECO:0000256" key="10">
    <source>
        <dbReference type="ARBA" id="ARBA00023121"/>
    </source>
</evidence>